<organism evidence="1 2">
    <name type="scientific">Thermospira aquatica</name>
    <dbReference type="NCBI Taxonomy" id="2828656"/>
    <lineage>
        <taxon>Bacteria</taxon>
        <taxon>Pseudomonadati</taxon>
        <taxon>Spirochaetota</taxon>
        <taxon>Spirochaetia</taxon>
        <taxon>Brevinematales</taxon>
        <taxon>Thermospiraceae</taxon>
        <taxon>Thermospira</taxon>
    </lineage>
</organism>
<gene>
    <name evidence="1" type="ORF">KDW03_01380</name>
</gene>
<protein>
    <recommendedName>
        <fullName evidence="3">Lipoprotein</fullName>
    </recommendedName>
</protein>
<sequence>MKRLIALVVLVVFVVSGCGKVIVRAPEGKKILISSQSITSPDQQKMVWYVLWGLVPLGDNSTAPLLAAYPDGSEVAISTEYSIIDFFISMLLGQFSISTRTIRVQKIK</sequence>
<dbReference type="Proteomes" id="UP001056539">
    <property type="component" value="Chromosome"/>
</dbReference>
<dbReference type="AlphaFoldDB" id="A0AAX3BDU1"/>
<reference evidence="1" key="1">
    <citation type="submission" date="2021-04" db="EMBL/GenBank/DDBJ databases">
        <authorList>
            <person name="Postec A."/>
        </authorList>
    </citation>
    <scope>NUCLEOTIDE SEQUENCE</scope>
    <source>
        <strain evidence="1">F1F22</strain>
    </source>
</reference>
<evidence type="ECO:0000313" key="1">
    <source>
        <dbReference type="EMBL" id="URA10482.1"/>
    </source>
</evidence>
<evidence type="ECO:0008006" key="3">
    <source>
        <dbReference type="Google" id="ProtNLM"/>
    </source>
</evidence>
<reference evidence="1" key="2">
    <citation type="submission" date="2022-06" db="EMBL/GenBank/DDBJ databases">
        <title>Thermospira aquatica gen. nov., sp. nov.</title>
        <authorList>
            <person name="Ben Ali Gam Z."/>
            <person name="Labat M."/>
        </authorList>
    </citation>
    <scope>NUCLEOTIDE SEQUENCE</scope>
    <source>
        <strain evidence="1">F1F22</strain>
    </source>
</reference>
<name>A0AAX3BDU1_9SPIR</name>
<dbReference type="KEGG" id="taqu:KDW03_01380"/>
<dbReference type="EMBL" id="CP073355">
    <property type="protein sequence ID" value="URA10482.1"/>
    <property type="molecule type" value="Genomic_DNA"/>
</dbReference>
<dbReference type="PROSITE" id="PS51257">
    <property type="entry name" value="PROKAR_LIPOPROTEIN"/>
    <property type="match status" value="1"/>
</dbReference>
<evidence type="ECO:0000313" key="2">
    <source>
        <dbReference type="Proteomes" id="UP001056539"/>
    </source>
</evidence>
<dbReference type="RefSeq" id="WP_271435609.1">
    <property type="nucleotide sequence ID" value="NZ_CP073355.1"/>
</dbReference>
<proteinExistence type="predicted"/>
<keyword evidence="2" id="KW-1185">Reference proteome</keyword>
<accession>A0AAX3BDU1</accession>